<evidence type="ECO:0000313" key="4">
    <source>
        <dbReference type="RefSeq" id="XP_022086057.1"/>
    </source>
</evidence>
<dbReference type="OrthoDB" id="5855206at2759"/>
<name>A0A8B7Y0L2_ACAPL</name>
<organism evidence="3 4">
    <name type="scientific">Acanthaster planci</name>
    <name type="common">Crown-of-thorns starfish</name>
    <dbReference type="NCBI Taxonomy" id="133434"/>
    <lineage>
        <taxon>Eukaryota</taxon>
        <taxon>Metazoa</taxon>
        <taxon>Echinodermata</taxon>
        <taxon>Eleutherozoa</taxon>
        <taxon>Asterozoa</taxon>
        <taxon>Asteroidea</taxon>
        <taxon>Valvatacea</taxon>
        <taxon>Valvatida</taxon>
        <taxon>Acanthasteridae</taxon>
        <taxon>Acanthaster</taxon>
    </lineage>
</organism>
<dbReference type="InterPro" id="IPR029071">
    <property type="entry name" value="Ubiquitin-like_domsf"/>
</dbReference>
<dbReference type="GO" id="GO:0007010">
    <property type="term" value="P:cytoskeleton organization"/>
    <property type="evidence" value="ECO:0007669"/>
    <property type="project" value="TreeGrafter"/>
</dbReference>
<dbReference type="PANTHER" id="PTHR18849:SF0">
    <property type="entry name" value="CILIA- AND FLAGELLA-ASSOCIATED PROTEIN 410-RELATED"/>
    <property type="match status" value="1"/>
</dbReference>
<accession>A0A8B7Y0L2</accession>
<evidence type="ECO:0000313" key="3">
    <source>
        <dbReference type="Proteomes" id="UP000694845"/>
    </source>
</evidence>
<dbReference type="SUPFAM" id="SSF52058">
    <property type="entry name" value="L domain-like"/>
    <property type="match status" value="1"/>
</dbReference>
<reference evidence="4" key="1">
    <citation type="submission" date="2025-08" db="UniProtKB">
        <authorList>
            <consortium name="RefSeq"/>
        </authorList>
    </citation>
    <scope>IDENTIFICATION</scope>
</reference>
<dbReference type="Pfam" id="PF00560">
    <property type="entry name" value="LRR_1"/>
    <property type="match status" value="1"/>
</dbReference>
<dbReference type="Gene3D" id="3.80.10.10">
    <property type="entry name" value="Ribonuclease Inhibitor"/>
    <property type="match status" value="2"/>
</dbReference>
<evidence type="ECO:0000256" key="2">
    <source>
        <dbReference type="ARBA" id="ARBA00022737"/>
    </source>
</evidence>
<dbReference type="RefSeq" id="XP_022086057.1">
    <property type="nucleotide sequence ID" value="XM_022230365.1"/>
</dbReference>
<evidence type="ECO:0000256" key="1">
    <source>
        <dbReference type="ARBA" id="ARBA00022614"/>
    </source>
</evidence>
<keyword evidence="1" id="KW-0433">Leucine-rich repeat</keyword>
<dbReference type="SUPFAM" id="SSF54236">
    <property type="entry name" value="Ubiquitin-like"/>
    <property type="match status" value="1"/>
</dbReference>
<keyword evidence="2" id="KW-0677">Repeat</keyword>
<dbReference type="GeneID" id="110976790"/>
<dbReference type="AlphaFoldDB" id="A0A8B7Y0L2"/>
<gene>
    <name evidence="4" type="primary">LOC110976790</name>
</gene>
<protein>
    <submittedName>
        <fullName evidence="4">Tubulin-specific chaperone cofactor E-like protein isoform X1</fullName>
    </submittedName>
</protein>
<sequence length="439" mass="49266">MPISMAEIEMLNEELPLGAAGGKSLPEAIKEKYLTEDEPLSGMILGQVNIISNLPAIKDSNSGAINLPPCLALNYCCIVGAGDEGEVERLCKNVVELDLSENSLSEWKEVLSITGQIPKLRFLNLSSNPLSTDIPVQLAPVPPMAGITNLVLNNTQVPWSTVHVLLDGTPRLEQLHLSLNKYGMVDSASKAYHSVKLLQFNRNDITDWTDVTKLGQMFPCLESFYLSENDVRGLTNAVGPHFPSLRSVCLSETGLASWEEIDALAAFPVLAEVRLKRVPLAEAYDEKERHQLMIARLTRRVTRLNGSRIGETEREQAERAFIRYYMNQEDKPARYHELVATYGNLNPLADVDLRPKTHVHCLVRFEDKCQEWDIPVKQTCGQLKQSLQEFAGLPTSKFRVWYLNRAYTEGCGPTLLQYPGRLLYALRIQDGDEFIIDRK</sequence>
<dbReference type="KEGG" id="aplc:110976790"/>
<keyword evidence="3" id="KW-1185">Reference proteome</keyword>
<dbReference type="PANTHER" id="PTHR18849">
    <property type="entry name" value="LEUCINE RICH REPEAT PROTEIN"/>
    <property type="match status" value="1"/>
</dbReference>
<proteinExistence type="predicted"/>
<dbReference type="InterPro" id="IPR032675">
    <property type="entry name" value="LRR_dom_sf"/>
</dbReference>
<dbReference type="InterPro" id="IPR001611">
    <property type="entry name" value="Leu-rich_rpt"/>
</dbReference>
<dbReference type="Proteomes" id="UP000694845">
    <property type="component" value="Unplaced"/>
</dbReference>